<dbReference type="Proteomes" id="UP001497623">
    <property type="component" value="Unassembled WGS sequence"/>
</dbReference>
<organism evidence="1 2">
    <name type="scientific">Meganyctiphanes norvegica</name>
    <name type="common">Northern krill</name>
    <name type="synonym">Thysanopoda norvegica</name>
    <dbReference type="NCBI Taxonomy" id="48144"/>
    <lineage>
        <taxon>Eukaryota</taxon>
        <taxon>Metazoa</taxon>
        <taxon>Ecdysozoa</taxon>
        <taxon>Arthropoda</taxon>
        <taxon>Crustacea</taxon>
        <taxon>Multicrustacea</taxon>
        <taxon>Malacostraca</taxon>
        <taxon>Eumalacostraca</taxon>
        <taxon>Eucarida</taxon>
        <taxon>Euphausiacea</taxon>
        <taxon>Euphausiidae</taxon>
        <taxon>Meganyctiphanes</taxon>
    </lineage>
</organism>
<comment type="caution">
    <text evidence="1">The sequence shown here is derived from an EMBL/GenBank/DDBJ whole genome shotgun (WGS) entry which is preliminary data.</text>
</comment>
<reference evidence="1 2" key="1">
    <citation type="submission" date="2024-05" db="EMBL/GenBank/DDBJ databases">
        <authorList>
            <person name="Wallberg A."/>
        </authorList>
    </citation>
    <scope>NUCLEOTIDE SEQUENCE [LARGE SCALE GENOMIC DNA]</scope>
</reference>
<evidence type="ECO:0000313" key="1">
    <source>
        <dbReference type="EMBL" id="CAL4160277.1"/>
    </source>
</evidence>
<keyword evidence="2" id="KW-1185">Reference proteome</keyword>
<evidence type="ECO:0000313" key="2">
    <source>
        <dbReference type="Proteomes" id="UP001497623"/>
    </source>
</evidence>
<sequence length="277" mass="30957">MAEVSTTQYSACEKLSSMQCGGCEKQWDISEHRPLVLPCGHCSCSSCISTQRTAGKLICRHCPHTFLEPWTPNTETPVNYFILELIQSKDDSEPSNGIIPNTNIVVPGLVKEPENHKGICVNHKLYRIFRCTVCSEDICQQCAEDSHSKEPCQVLSINQDINLNELASESKKVVSKQSVVCQKRLEQISKCKALLDSEQKLIKEQIKTIQAEINKHNQVYEAVVKEKELLELKILRNNVAALCSKSEASCSNIEAQSKNVAQYIPDDTASKYAQKVS</sequence>
<feature type="non-terminal residue" evidence="1">
    <location>
        <position position="277"/>
    </location>
</feature>
<protein>
    <submittedName>
        <fullName evidence="1">Uncharacterized protein</fullName>
    </submittedName>
</protein>
<proteinExistence type="predicted"/>
<gene>
    <name evidence="1" type="ORF">MNOR_LOCUS32404</name>
</gene>
<dbReference type="AlphaFoldDB" id="A0AAV2S7J3"/>
<accession>A0AAV2S7J3</accession>
<name>A0AAV2S7J3_MEGNR</name>
<dbReference type="SUPFAM" id="SSF57850">
    <property type="entry name" value="RING/U-box"/>
    <property type="match status" value="1"/>
</dbReference>
<dbReference type="InterPro" id="IPR013083">
    <property type="entry name" value="Znf_RING/FYVE/PHD"/>
</dbReference>
<dbReference type="Gene3D" id="3.30.40.10">
    <property type="entry name" value="Zinc/RING finger domain, C3HC4 (zinc finger)"/>
    <property type="match status" value="1"/>
</dbReference>
<dbReference type="EMBL" id="CAXKWB010044011">
    <property type="protein sequence ID" value="CAL4160277.1"/>
    <property type="molecule type" value="Genomic_DNA"/>
</dbReference>